<name>A0A0G4PEB3_PENC3</name>
<reference evidence="2 3" key="1">
    <citation type="journal article" date="2014" name="Nat. Commun.">
        <title>Multiple recent horizontal transfers of a large genomic region in cheese making fungi.</title>
        <authorList>
            <person name="Cheeseman K."/>
            <person name="Ropars J."/>
            <person name="Renault P."/>
            <person name="Dupont J."/>
            <person name="Gouzy J."/>
            <person name="Branca A."/>
            <person name="Abraham A.L."/>
            <person name="Ceppi M."/>
            <person name="Conseiller E."/>
            <person name="Debuchy R."/>
            <person name="Malagnac F."/>
            <person name="Goarin A."/>
            <person name="Silar P."/>
            <person name="Lacoste S."/>
            <person name="Sallet E."/>
            <person name="Bensimon A."/>
            <person name="Giraud T."/>
            <person name="Brygoo Y."/>
        </authorList>
    </citation>
    <scope>NUCLEOTIDE SEQUENCE [LARGE SCALE GENOMIC DNA]</scope>
    <source>
        <strain evidence="3">FM 013</strain>
    </source>
</reference>
<evidence type="ECO:0000313" key="3">
    <source>
        <dbReference type="Proteomes" id="UP000053732"/>
    </source>
</evidence>
<accession>A0A0G4PEB3</accession>
<feature type="region of interest" description="Disordered" evidence="1">
    <location>
        <begin position="1"/>
        <end position="26"/>
    </location>
</feature>
<sequence length="48" mass="4916">MTTRVLKPPSLPLEALHGKELDGGGEGKAVAMYGDVERAGGEQGSASF</sequence>
<gene>
    <name evidence="2" type="ORF">PCAMFM013_S012g000282</name>
</gene>
<keyword evidence="3" id="KW-1185">Reference proteome</keyword>
<evidence type="ECO:0000313" key="2">
    <source>
        <dbReference type="EMBL" id="CRL24672.1"/>
    </source>
</evidence>
<dbReference type="Proteomes" id="UP000053732">
    <property type="component" value="Unassembled WGS sequence"/>
</dbReference>
<dbReference type="AlphaFoldDB" id="A0A0G4PEB3"/>
<dbReference type="EMBL" id="HG793145">
    <property type="protein sequence ID" value="CRL24672.1"/>
    <property type="molecule type" value="Genomic_DNA"/>
</dbReference>
<evidence type="ECO:0000256" key="1">
    <source>
        <dbReference type="SAM" id="MobiDB-lite"/>
    </source>
</evidence>
<organism evidence="2 3">
    <name type="scientific">Penicillium camemberti (strain FM 013)</name>
    <dbReference type="NCBI Taxonomy" id="1429867"/>
    <lineage>
        <taxon>Eukaryota</taxon>
        <taxon>Fungi</taxon>
        <taxon>Dikarya</taxon>
        <taxon>Ascomycota</taxon>
        <taxon>Pezizomycotina</taxon>
        <taxon>Eurotiomycetes</taxon>
        <taxon>Eurotiomycetidae</taxon>
        <taxon>Eurotiales</taxon>
        <taxon>Aspergillaceae</taxon>
        <taxon>Penicillium</taxon>
    </lineage>
</organism>
<proteinExistence type="predicted"/>
<protein>
    <submittedName>
        <fullName evidence="2">Str. FM013</fullName>
    </submittedName>
</protein>